<dbReference type="InterPro" id="IPR029062">
    <property type="entry name" value="Class_I_gatase-like"/>
</dbReference>
<evidence type="ECO:0000313" key="4">
    <source>
        <dbReference type="Proteomes" id="UP000075260"/>
    </source>
</evidence>
<sequence length="906" mass="94278">MLAGALPALHVGLVWCGLLPEVYLRLARPWGALLALGATSFVALRYLALALALASPRARAQGAWRARLGDLLAPFAAFAAAMAVAGPEIGRPLDRLTVLVAVDRSRSIDLVPDADKRVAHELSIAELGMRDDDRIATIAFAAGAATEDPPRPRSQLPAPQRVALGRDGTDLAAGIRRALAEVPPDSAARVVLVTDGVATRGDTMAAAAAAVAAGLPIDVIPLEQRAVPDIRVVALRAPARADEGEALDLRLVTSSPSPAEVEIRLRRDGELIARADASIAAGEDVLRIREKAPGPGLHRYDVEITAKDPRLDEAAEDNAASAFLRVRGAATALVLEGDAGQGAFVARALEGGAFRVAEGGLDSVPADLGGLAGYDVVVLSDIRASDLSPGQIDALASYVRDLGGGLVLMGGDRSMGPGGYARTPIEEVSPVSFDLKQERRRGSLAEVIGIDISGSMSASAGAHTKLELANEAAARSAALLGPGDRLGVAHVDTAVRWSVPLGPVVDNAAIDRAIRAVGPGGGGIYVDITLEAAYRALDQDASNLKHVLLFADGSDAENMGPCRAWVEAAVRRGITTSVVALGQGSDVPELETLSRLGNGRFYLVEDATRLPAVFTQETILAARSALVEEPFHVALGAPSSITAGVPFGEAPPLAGYVVTIPKSRATVLLSGPEGDPVLAVWSAGLGRAAAFTSDLKDRWGAAWTRWPGAARMIAQAARDVTRKAEDPRVRLEAGVSGGELSVRASVVGDDGRAQSFRRLVVHVAGPDGFSRELPLEATGAGSYTATLPLSRPGTFVVVARDELTGEAVGTTGAAMTAGEELRPTGSDLSLLGRIAEFTGGKRRDTLAGIFEDRASRRFAYRDATPPLVLFAALALLLAVAARRLALPEAAAAWLARAAERLRARQW</sequence>
<dbReference type="PANTHER" id="PTHR37947:SF2">
    <property type="entry name" value="VON WILLEBRAND FACTOR TYPE A"/>
    <property type="match status" value="1"/>
</dbReference>
<evidence type="ECO:0000256" key="1">
    <source>
        <dbReference type="SAM" id="Phobius"/>
    </source>
</evidence>
<protein>
    <recommendedName>
        <fullName evidence="2">VWFA domain-containing protein</fullName>
    </recommendedName>
</protein>
<name>A0A150QCV3_SORCE</name>
<dbReference type="Gene3D" id="3.40.50.410">
    <property type="entry name" value="von Willebrand factor, type A domain"/>
    <property type="match status" value="1"/>
</dbReference>
<feature type="transmembrane region" description="Helical" evidence="1">
    <location>
        <begin position="32"/>
        <end position="54"/>
    </location>
</feature>
<dbReference type="SMART" id="SM00327">
    <property type="entry name" value="VWA"/>
    <property type="match status" value="2"/>
</dbReference>
<dbReference type="SUPFAM" id="SSF52317">
    <property type="entry name" value="Class I glutamine amidotransferase-like"/>
    <property type="match status" value="1"/>
</dbReference>
<dbReference type="InterPro" id="IPR036465">
    <property type="entry name" value="vWFA_dom_sf"/>
</dbReference>
<dbReference type="RefSeq" id="WP_061610912.1">
    <property type="nucleotide sequence ID" value="NZ_JEMA01000805.1"/>
</dbReference>
<dbReference type="Pfam" id="PF13519">
    <property type="entry name" value="VWA_2"/>
    <property type="match status" value="1"/>
</dbReference>
<dbReference type="PANTHER" id="PTHR37947">
    <property type="entry name" value="BLL2462 PROTEIN"/>
    <property type="match status" value="1"/>
</dbReference>
<feature type="transmembrane region" description="Helical" evidence="1">
    <location>
        <begin position="66"/>
        <end position="86"/>
    </location>
</feature>
<dbReference type="Pfam" id="PF13768">
    <property type="entry name" value="VWA_3"/>
    <property type="match status" value="1"/>
</dbReference>
<proteinExistence type="predicted"/>
<accession>A0A150QCV3</accession>
<dbReference type="AlphaFoldDB" id="A0A150QCV3"/>
<dbReference type="Gene3D" id="3.40.50.880">
    <property type="match status" value="2"/>
</dbReference>
<feature type="non-terminal residue" evidence="3">
    <location>
        <position position="906"/>
    </location>
</feature>
<dbReference type="SUPFAM" id="SSF53300">
    <property type="entry name" value="vWA-like"/>
    <property type="match status" value="2"/>
</dbReference>
<keyword evidence="1" id="KW-0472">Membrane</keyword>
<keyword evidence="1" id="KW-0812">Transmembrane</keyword>
<comment type="caution">
    <text evidence="3">The sequence shown here is derived from an EMBL/GenBank/DDBJ whole genome shotgun (WGS) entry which is preliminary data.</text>
</comment>
<dbReference type="PROSITE" id="PS50234">
    <property type="entry name" value="VWFA"/>
    <property type="match status" value="1"/>
</dbReference>
<reference evidence="3 4" key="1">
    <citation type="submission" date="2014-02" db="EMBL/GenBank/DDBJ databases">
        <title>The small core and large imbalanced accessory genome model reveals a collaborative survival strategy of Sorangium cellulosum strains in nature.</title>
        <authorList>
            <person name="Han K."/>
            <person name="Peng R."/>
            <person name="Blom J."/>
            <person name="Li Y.-Z."/>
        </authorList>
    </citation>
    <scope>NUCLEOTIDE SEQUENCE [LARGE SCALE GENOMIC DNA]</scope>
    <source>
        <strain evidence="3 4">So0008-312</strain>
    </source>
</reference>
<evidence type="ECO:0000313" key="3">
    <source>
        <dbReference type="EMBL" id="KYF65763.1"/>
    </source>
</evidence>
<gene>
    <name evidence="3" type="ORF">BE15_07375</name>
</gene>
<feature type="domain" description="VWFA" evidence="2">
    <location>
        <begin position="445"/>
        <end position="619"/>
    </location>
</feature>
<organism evidence="3 4">
    <name type="scientific">Sorangium cellulosum</name>
    <name type="common">Polyangium cellulosum</name>
    <dbReference type="NCBI Taxonomy" id="56"/>
    <lineage>
        <taxon>Bacteria</taxon>
        <taxon>Pseudomonadati</taxon>
        <taxon>Myxococcota</taxon>
        <taxon>Polyangia</taxon>
        <taxon>Polyangiales</taxon>
        <taxon>Polyangiaceae</taxon>
        <taxon>Sorangium</taxon>
    </lineage>
</organism>
<dbReference type="Proteomes" id="UP000075260">
    <property type="component" value="Unassembled WGS sequence"/>
</dbReference>
<dbReference type="OrthoDB" id="9781333at2"/>
<feature type="transmembrane region" description="Helical" evidence="1">
    <location>
        <begin position="863"/>
        <end position="881"/>
    </location>
</feature>
<keyword evidence="1" id="KW-1133">Transmembrane helix</keyword>
<evidence type="ECO:0000259" key="2">
    <source>
        <dbReference type="PROSITE" id="PS50234"/>
    </source>
</evidence>
<dbReference type="EMBL" id="JEMA01000805">
    <property type="protein sequence ID" value="KYF65763.1"/>
    <property type="molecule type" value="Genomic_DNA"/>
</dbReference>
<dbReference type="InterPro" id="IPR002035">
    <property type="entry name" value="VWF_A"/>
</dbReference>